<proteinExistence type="predicted"/>
<name>A0A656KQ69_BLUGR</name>
<dbReference type="Gene3D" id="1.10.10.60">
    <property type="entry name" value="Homeodomain-like"/>
    <property type="match status" value="1"/>
</dbReference>
<dbReference type="AlphaFoldDB" id="A0A656KQ69"/>
<accession>A0A656KQ69</accession>
<reference evidence="2" key="1">
    <citation type="journal article" date="2013" name="Nat. Genet.">
        <title>The wheat powdery mildew genome shows the unique evolution of an obligate biotroph.</title>
        <authorList>
            <person name="Wicker T."/>
            <person name="Oberhaensli S."/>
            <person name="Parlange F."/>
            <person name="Buchmann J.P."/>
            <person name="Shatalina M."/>
            <person name="Roffler S."/>
            <person name="Ben-David R."/>
            <person name="Dolezel J."/>
            <person name="Simkova H."/>
            <person name="Schulze-Lefert P."/>
            <person name="Spanu P.D."/>
            <person name="Bruggmann R."/>
            <person name="Amselem J."/>
            <person name="Quesneville H."/>
            <person name="Ver Loren van Themaat E."/>
            <person name="Paape T."/>
            <person name="Shimizu K.K."/>
            <person name="Keller B."/>
        </authorList>
    </citation>
    <scope>NUCLEOTIDE SEQUENCE [LARGE SCALE GENOMIC DNA]</scope>
    <source>
        <strain evidence="2">96224</strain>
    </source>
</reference>
<sequence length="582" mass="65788">MSLQVIELEDLHIKNAAYSMELVVTSKAFFSFPPGSSFINLDCLREAFASGRIWVTRESPCRLDIQIFIDNHKLRSSSGLPIIGNIGASLCNAEIWKKLSLETTLSIPKEDGFVMNHPIISIFIFPKPMNTNDHEGFYISPPPGKTLVASCERLEMKLWLKTKTSHVDESKLANAQIRTNDSIILDEASNTLCEFLRTRNPHFTTSELDSYSFCKLRPCESTSSSGCKQPIYGSRAYSREFSIIPNTLTPKSDSFRHISVNKNRQFPGDILKASWKQWSNLSKSSLYPSKSEKDQLIKITGLKKSQVNGLLYRLRRKLRADISFDDEMLLGSGIVAPDSGLPSNKLHYMSNQGTVSSVSDASWSPLVELPSCHDNISGFFCHQGLQRDFLEMCNAASIFNNSRHLPNISQALVSLVQRSYSSSLQSKLHHIVRASSELFAQKLPREEVEGTNKDVTAILQAELWAMLQRKLGDSSANKKLLFTNGRKTNDEDAPLDLSDFSELAMSEASEESYEDLIEAEVEDYFDDPFDDWTDTQLLYENQNEMEDEIGNMLLDELPRVLQDDDEAILLDKPKEQEFMLLW</sequence>
<dbReference type="OrthoDB" id="4187154at2759"/>
<gene>
    <name evidence="1" type="ORF">BGT96224_2029</name>
</gene>
<dbReference type="Proteomes" id="UP000053110">
    <property type="component" value="Unassembled WGS sequence"/>
</dbReference>
<evidence type="ECO:0000313" key="2">
    <source>
        <dbReference type="Proteomes" id="UP000053110"/>
    </source>
</evidence>
<organism evidence="1 2">
    <name type="scientific">Blumeria graminis f. sp. tritici 96224</name>
    <dbReference type="NCBI Taxonomy" id="1268274"/>
    <lineage>
        <taxon>Eukaryota</taxon>
        <taxon>Fungi</taxon>
        <taxon>Dikarya</taxon>
        <taxon>Ascomycota</taxon>
        <taxon>Pezizomycotina</taxon>
        <taxon>Leotiomycetes</taxon>
        <taxon>Erysiphales</taxon>
        <taxon>Erysiphaceae</taxon>
        <taxon>Blumeria</taxon>
    </lineage>
</organism>
<protein>
    <submittedName>
        <fullName evidence="1">Uncharacterized protein</fullName>
    </submittedName>
</protein>
<evidence type="ECO:0000313" key="1">
    <source>
        <dbReference type="EMBL" id="EPQ67734.1"/>
    </source>
</evidence>
<dbReference type="EMBL" id="KE373397">
    <property type="protein sequence ID" value="EPQ67734.1"/>
    <property type="molecule type" value="Genomic_DNA"/>
</dbReference>